<reference evidence="2 3" key="1">
    <citation type="journal article" date="2018" name="Mol. Biol. Evol.">
        <title>Broad Genomic Sampling Reveals a Smut Pathogenic Ancestry of the Fungal Clade Ustilaginomycotina.</title>
        <authorList>
            <person name="Kijpornyongpan T."/>
            <person name="Mondo S.J."/>
            <person name="Barry K."/>
            <person name="Sandor L."/>
            <person name="Lee J."/>
            <person name="Lipzen A."/>
            <person name="Pangilinan J."/>
            <person name="LaButti K."/>
            <person name="Hainaut M."/>
            <person name="Henrissat B."/>
            <person name="Grigoriev I.V."/>
            <person name="Spatafora J.W."/>
            <person name="Aime M.C."/>
        </authorList>
    </citation>
    <scope>NUCLEOTIDE SEQUENCE [LARGE SCALE GENOMIC DNA]</scope>
    <source>
        <strain evidence="2 3">MCA 3645</strain>
    </source>
</reference>
<evidence type="ECO:0000256" key="1">
    <source>
        <dbReference type="SAM" id="MobiDB-lite"/>
    </source>
</evidence>
<feature type="compositionally biased region" description="Low complexity" evidence="1">
    <location>
        <begin position="145"/>
        <end position="187"/>
    </location>
</feature>
<feature type="region of interest" description="Disordered" evidence="1">
    <location>
        <begin position="386"/>
        <end position="619"/>
    </location>
</feature>
<feature type="compositionally biased region" description="Polar residues" evidence="1">
    <location>
        <begin position="33"/>
        <end position="43"/>
    </location>
</feature>
<evidence type="ECO:0000313" key="3">
    <source>
        <dbReference type="Proteomes" id="UP000246740"/>
    </source>
</evidence>
<sequence length="1293" mass="142858">MEFVTLPPDSDMDEAHSPPRHDASAEMLPASPRAQSIDVTETTAAHDPVTARPPSPPHHDTPTATEPAIVATLQPPSPPPTTTTTTTTTTTAVLESTTTEKRPLAAPASDSIITDAHQTSPEPQAVPAEPAAQTMVQSERIAVTATEAEQTTSQPTPQPTAQPTVPSMAAAIQPASAPAPRASAAPEPKAKIFEKGPREPNHFYFQEPMAHATIRQLVLAIRSQGGVRESRFAKADFIVIDPQQAVAARKLMRDARNLGQPIPVITIDYVLHSDQQNQLLDMEAPEYHPHTLLEAAPSSSSAATPTAKMNGRNPFTESERTHIVDYFVRRDASLWSLNAAAKDLAEILPSHTRTSYQTYLQNNWEKGWNLKQQVLERCKATNMVGANVDRPATHVSETTAPNDEEESSPSDGWPEASSPLRPRVDPHLRGSEAAGGDKDHGATAAGSNADTGLRRRGRVEEESSPPLDEIAVRRPNPGSGTATVERSPAKTSRNQEVPDRFSPPIEEESEPEGGWTYSQKVLDQIGRSANGTASHQKRAAQTQQPSRRQLERRGSTTTSDNSSPAPDFDELDSSGNDSDDDNDSGHPSRTAAEPENGEPVLKGRHNADTDEEWTGARRADARLRELERKAQTAGHGDNSAEEAPVRIKFLEDEKNQLVQRLATLVRTAKHRGQDNHSALLDRPPEQFWHEFAEQNQRHSHMSWKSHFLKNRPTYKQAVALLLESDEDPETDSSDAESEEPARQSQQRVTDDARLRADNNEDLQEMREVEAVVELTPRTDKASNDSNAEDDEHIDELGIVVEIPAVAGTDELSRIESDSEATHHSSSANDDQISAKSPNEEDGDSVEFEYVTRDDSDNRRRTEPAQAVPVPGGAAAEPDTASTRRRSAALPSSSPNRPVPADRSLHEGVSVLEQHREAPFYDFTMDSDEEERLLLSRSRAKRSLPSTPRSATRTAAAVAVPASVPVIGRPLSTPVGRRVGRGPAAAASVLTEERTRAERTRDWARSVSVSTPSGSPEAIEPQPDLFHAAAARRVPARRKTEEVVSAAATARRHYAEKVQGRINASFSIPRPEKATAASSSSREVRQEPQAFVYESVDRSRRSHRSEREEAAEEERRHLQELERQHAIRNELEQRHRQARQEEERQKYRERFKEFCSAFGFDKKEAYSIVVQFDGSVRDSTRHVQQWCGDMTEQYDTDVDVALEYLKTAKGNFEEAETYIRLSTTVERSRNLSTSPRRSIGRSTSMILEGASATSPRKRPSSYLVEERVPRSTSLREGMHLDYGVKRQRRRSGLR</sequence>
<feature type="region of interest" description="Disordered" evidence="1">
    <location>
        <begin position="1228"/>
        <end position="1293"/>
    </location>
</feature>
<feature type="region of interest" description="Disordered" evidence="1">
    <location>
        <begin position="721"/>
        <end position="910"/>
    </location>
</feature>
<dbReference type="InParanoid" id="A0A317XL05"/>
<dbReference type="Proteomes" id="UP000246740">
    <property type="component" value="Unassembled WGS sequence"/>
</dbReference>
<organism evidence="2 3">
    <name type="scientific">Testicularia cyperi</name>
    <dbReference type="NCBI Taxonomy" id="1882483"/>
    <lineage>
        <taxon>Eukaryota</taxon>
        <taxon>Fungi</taxon>
        <taxon>Dikarya</taxon>
        <taxon>Basidiomycota</taxon>
        <taxon>Ustilaginomycotina</taxon>
        <taxon>Ustilaginomycetes</taxon>
        <taxon>Ustilaginales</taxon>
        <taxon>Anthracoideaceae</taxon>
        <taxon>Testicularia</taxon>
    </lineage>
</organism>
<feature type="region of interest" description="Disordered" evidence="1">
    <location>
        <begin position="145"/>
        <end position="195"/>
    </location>
</feature>
<feature type="compositionally biased region" description="Low complexity" evidence="1">
    <location>
        <begin position="863"/>
        <end position="877"/>
    </location>
</feature>
<feature type="compositionally biased region" description="Basic residues" evidence="1">
    <location>
        <begin position="1284"/>
        <end position="1293"/>
    </location>
</feature>
<feature type="compositionally biased region" description="Polar residues" evidence="1">
    <location>
        <begin position="823"/>
        <end position="836"/>
    </location>
</feature>
<feature type="compositionally biased region" description="Polar residues" evidence="1">
    <location>
        <begin position="1228"/>
        <end position="1244"/>
    </location>
</feature>
<feature type="compositionally biased region" description="Basic and acidic residues" evidence="1">
    <location>
        <begin position="810"/>
        <end position="822"/>
    </location>
</feature>
<feature type="compositionally biased region" description="Basic and acidic residues" evidence="1">
    <location>
        <begin position="1094"/>
        <end position="1113"/>
    </location>
</feature>
<evidence type="ECO:0008006" key="4">
    <source>
        <dbReference type="Google" id="ProtNLM"/>
    </source>
</evidence>
<name>A0A317XL05_9BASI</name>
<feature type="region of interest" description="Disordered" evidence="1">
    <location>
        <begin position="624"/>
        <end position="643"/>
    </location>
</feature>
<feature type="compositionally biased region" description="Low complexity" evidence="1">
    <location>
        <begin position="944"/>
        <end position="965"/>
    </location>
</feature>
<feature type="compositionally biased region" description="Acidic residues" evidence="1">
    <location>
        <begin position="567"/>
        <end position="582"/>
    </location>
</feature>
<dbReference type="OrthoDB" id="2552742at2759"/>
<evidence type="ECO:0000313" key="2">
    <source>
        <dbReference type="EMBL" id="PWY97990.1"/>
    </source>
</evidence>
<dbReference type="Gene3D" id="1.10.10.60">
    <property type="entry name" value="Homeodomain-like"/>
    <property type="match status" value="1"/>
</dbReference>
<dbReference type="EMBL" id="KZ819200">
    <property type="protein sequence ID" value="PWY97990.1"/>
    <property type="molecule type" value="Genomic_DNA"/>
</dbReference>
<accession>A0A317XL05</accession>
<feature type="region of interest" description="Disordered" evidence="1">
    <location>
        <begin position="1060"/>
        <end position="1113"/>
    </location>
</feature>
<gene>
    <name evidence="2" type="ORF">BCV70DRAFT_38742</name>
</gene>
<feature type="compositionally biased region" description="Acidic residues" evidence="1">
    <location>
        <begin position="723"/>
        <end position="738"/>
    </location>
</feature>
<feature type="compositionally biased region" description="Polar residues" evidence="1">
    <location>
        <begin position="555"/>
        <end position="564"/>
    </location>
</feature>
<feature type="compositionally biased region" description="Polar residues" evidence="1">
    <location>
        <begin position="516"/>
        <end position="547"/>
    </location>
</feature>
<feature type="compositionally biased region" description="Basic and acidic residues" evidence="1">
    <location>
        <begin position="13"/>
        <end position="24"/>
    </location>
</feature>
<feature type="region of interest" description="Disordered" evidence="1">
    <location>
        <begin position="1"/>
        <end position="105"/>
    </location>
</feature>
<protein>
    <recommendedName>
        <fullName evidence="4">BRCT domain-containing protein</fullName>
    </recommendedName>
</protein>
<proteinExistence type="predicted"/>
<keyword evidence="3" id="KW-1185">Reference proteome</keyword>
<feature type="region of interest" description="Disordered" evidence="1">
    <location>
        <begin position="933"/>
        <end position="1022"/>
    </location>
</feature>
<feature type="compositionally biased region" description="Low complexity" evidence="1">
    <location>
        <begin position="82"/>
        <end position="97"/>
    </location>
</feature>
<feature type="compositionally biased region" description="Basic and acidic residues" evidence="1">
    <location>
        <begin position="748"/>
        <end position="769"/>
    </location>
</feature>
<feature type="compositionally biased region" description="Basic and acidic residues" evidence="1">
    <location>
        <begin position="990"/>
        <end position="1003"/>
    </location>
</feature>
<feature type="compositionally biased region" description="Basic and acidic residues" evidence="1">
    <location>
        <begin position="849"/>
        <end position="862"/>
    </location>
</feature>
<feature type="compositionally biased region" description="Polar residues" evidence="1">
    <location>
        <begin position="478"/>
        <end position="495"/>
    </location>
</feature>
<feature type="compositionally biased region" description="Low complexity" evidence="1">
    <location>
        <begin position="973"/>
        <end position="986"/>
    </location>
</feature>
<feature type="compositionally biased region" description="Basic and acidic residues" evidence="1">
    <location>
        <begin position="422"/>
        <end position="441"/>
    </location>
</feature>